<dbReference type="FunFam" id="3.90.226.10:FF:000007">
    <property type="entry name" value="Methylcrotonoyl-CoA carboxylase subunit beta"/>
    <property type="match status" value="1"/>
</dbReference>
<keyword evidence="10" id="KW-1185">Reference proteome</keyword>
<comment type="pathway">
    <text evidence="2">Amino-acid degradation; L-leucine degradation; (S)-3-hydroxy-3-methylglutaryl-CoA from 3-isovaleryl-CoA: step 2/3.</text>
</comment>
<feature type="domain" description="CoA carboxyltransferase N-terminal" evidence="7">
    <location>
        <begin position="66"/>
        <end position="323"/>
    </location>
</feature>
<dbReference type="InterPro" id="IPR034733">
    <property type="entry name" value="AcCoA_carboxyl_beta"/>
</dbReference>
<dbReference type="GO" id="GO:0005739">
    <property type="term" value="C:mitochondrion"/>
    <property type="evidence" value="ECO:0007669"/>
    <property type="project" value="TreeGrafter"/>
</dbReference>
<dbReference type="PANTHER" id="PTHR22855:SF13">
    <property type="entry name" value="METHYLCROTONOYL-COA CARBOXYLASE BETA CHAIN, MITOCHONDRIAL"/>
    <property type="match status" value="1"/>
</dbReference>
<comment type="caution">
    <text evidence="9">The sequence shown here is derived from an EMBL/GenBank/DDBJ whole genome shotgun (WGS) entry which is preliminary data.</text>
</comment>
<evidence type="ECO:0000256" key="4">
    <source>
        <dbReference type="ARBA" id="ARBA00031237"/>
    </source>
</evidence>
<evidence type="ECO:0000256" key="1">
    <source>
        <dbReference type="ARBA" id="ARBA00006102"/>
    </source>
</evidence>
<evidence type="ECO:0000313" key="9">
    <source>
        <dbReference type="EMBL" id="SPJ70859.1"/>
    </source>
</evidence>
<dbReference type="InterPro" id="IPR029045">
    <property type="entry name" value="ClpP/crotonase-like_dom_sf"/>
</dbReference>
<evidence type="ECO:0000256" key="3">
    <source>
        <dbReference type="ARBA" id="ARBA00026116"/>
    </source>
</evidence>
<dbReference type="SUPFAM" id="SSF52096">
    <property type="entry name" value="ClpP/crotonase"/>
    <property type="match status" value="2"/>
</dbReference>
<evidence type="ECO:0000313" key="10">
    <source>
        <dbReference type="Proteomes" id="UP001187734"/>
    </source>
</evidence>
<accession>A0AAE8SCZ8</accession>
<dbReference type="Pfam" id="PF01039">
    <property type="entry name" value="Carboxyl_trans"/>
    <property type="match status" value="1"/>
</dbReference>
<reference evidence="9" key="1">
    <citation type="submission" date="2018-03" db="EMBL/GenBank/DDBJ databases">
        <authorList>
            <person name="Guldener U."/>
        </authorList>
    </citation>
    <scope>NUCLEOTIDE SEQUENCE</scope>
</reference>
<dbReference type="Gene3D" id="3.90.226.10">
    <property type="entry name" value="2-enoyl-CoA Hydratase, Chain A, domain 1"/>
    <property type="match status" value="2"/>
</dbReference>
<dbReference type="Proteomes" id="UP001187734">
    <property type="component" value="Unassembled WGS sequence"/>
</dbReference>
<dbReference type="GO" id="GO:0004485">
    <property type="term" value="F:methylcrotonoyl-CoA carboxylase activity"/>
    <property type="evidence" value="ECO:0007669"/>
    <property type="project" value="UniProtKB-EC"/>
</dbReference>
<dbReference type="PROSITE" id="PS50989">
    <property type="entry name" value="COA_CT_CTER"/>
    <property type="match status" value="1"/>
</dbReference>
<dbReference type="PROSITE" id="PS50980">
    <property type="entry name" value="COA_CT_NTER"/>
    <property type="match status" value="1"/>
</dbReference>
<evidence type="ECO:0000259" key="7">
    <source>
        <dbReference type="PROSITE" id="PS50980"/>
    </source>
</evidence>
<name>A0AAE8SCZ8_9HYPO</name>
<dbReference type="InterPro" id="IPR011762">
    <property type="entry name" value="COA_CT_N"/>
</dbReference>
<evidence type="ECO:0000256" key="5">
    <source>
        <dbReference type="ARBA" id="ARBA00031404"/>
    </source>
</evidence>
<dbReference type="InterPro" id="IPR011763">
    <property type="entry name" value="COA_CT_C"/>
</dbReference>
<sequence length="571" mass="61525">MTLSRSSRQAMLLGRQLGRQSSRSQISSQKRAVANLTPPHHANAISRIQTAIDPSSDEFKENEKQMSEVMSRMQELARKIQKGGSEKARQKHIARKKMLPRDRVTALIDPGTTFLELSPMAGHELYPEAEVPAGGIITGVGVVEGVTCVIVANDSTVKGGTYYPITVKKHLRAQAVARENKLPCIYLVDSGGANLPHQADVFPDQNHFGRIFYNQARMSSEGIPQIAVVMGPCTAGGAYVPAMSDESIIVQEQGHIFLAGPPLVKAATGEVVSHEDLGGGKMHSSVSGVTDYLAVDDAHAVVLARRCISNLNWPKKSPETQAPKPTFSEPLHNPEELLGIATTNLRKPLPIREVIARVVDGSEFSEFKHDFGTTLVTGFAEIYGHKVGIVANDGILFASSAVKGAHFIELCSQRGIPLVFLQNISGFMVGSQSERDGIAKHGAKLVTAVACADVPKFTVVVGGSYGAGNYGMCGRAYSPRFLWMWPNAKVGVMGSEQLAAVMETVGKTVDAGLKERIEKESDATFSSARLWDDGIIPPQHTRRYLGLGLQAAMGGRNEVKAGDTKFGVFRM</sequence>
<dbReference type="GO" id="GO:1905202">
    <property type="term" value="C:methylcrotonoyl-CoA carboxylase complex"/>
    <property type="evidence" value="ECO:0007669"/>
    <property type="project" value="TreeGrafter"/>
</dbReference>
<dbReference type="AlphaFoldDB" id="A0AAE8SCZ8"/>
<proteinExistence type="inferred from homology"/>
<evidence type="ECO:0000256" key="6">
    <source>
        <dbReference type="ARBA" id="ARBA00052347"/>
    </source>
</evidence>
<dbReference type="EMBL" id="ONZP01000021">
    <property type="protein sequence ID" value="SPJ70859.1"/>
    <property type="molecule type" value="Genomic_DNA"/>
</dbReference>
<comment type="catalytic activity">
    <reaction evidence="6">
        <text>3-methylbut-2-enoyl-CoA + hydrogencarbonate + ATP = 3-methyl-(2E)-glutaconyl-CoA + ADP + phosphate + H(+)</text>
        <dbReference type="Rhea" id="RHEA:13589"/>
        <dbReference type="ChEBI" id="CHEBI:15378"/>
        <dbReference type="ChEBI" id="CHEBI:17544"/>
        <dbReference type="ChEBI" id="CHEBI:30616"/>
        <dbReference type="ChEBI" id="CHEBI:43474"/>
        <dbReference type="ChEBI" id="CHEBI:57344"/>
        <dbReference type="ChEBI" id="CHEBI:57346"/>
        <dbReference type="ChEBI" id="CHEBI:456216"/>
        <dbReference type="EC" id="6.4.1.4"/>
    </reaction>
</comment>
<evidence type="ECO:0000256" key="2">
    <source>
        <dbReference type="ARBA" id="ARBA00025711"/>
    </source>
</evidence>
<evidence type="ECO:0000259" key="8">
    <source>
        <dbReference type="PROSITE" id="PS50989"/>
    </source>
</evidence>
<dbReference type="FunFam" id="3.90.226.10:FF:000004">
    <property type="entry name" value="Methylcrotonoyl-CoA carboxylase beta chain"/>
    <property type="match status" value="1"/>
</dbReference>
<organism evidence="9 10">
    <name type="scientific">Fusarium torulosum</name>
    <dbReference type="NCBI Taxonomy" id="33205"/>
    <lineage>
        <taxon>Eukaryota</taxon>
        <taxon>Fungi</taxon>
        <taxon>Dikarya</taxon>
        <taxon>Ascomycota</taxon>
        <taxon>Pezizomycotina</taxon>
        <taxon>Sordariomycetes</taxon>
        <taxon>Hypocreomycetidae</taxon>
        <taxon>Hypocreales</taxon>
        <taxon>Nectriaceae</taxon>
        <taxon>Fusarium</taxon>
    </lineage>
</organism>
<feature type="domain" description="CoA carboxyltransferase C-terminal" evidence="8">
    <location>
        <begin position="333"/>
        <end position="564"/>
    </location>
</feature>
<dbReference type="PANTHER" id="PTHR22855">
    <property type="entry name" value="ACETYL, PROPIONYL, PYRUVATE, AND GLUTACONYL CARBOXYLASE-RELATED"/>
    <property type="match status" value="1"/>
</dbReference>
<comment type="similarity">
    <text evidence="1">Belongs to the AccD/PCCB family.</text>
</comment>
<protein>
    <recommendedName>
        <fullName evidence="3">methylcrotonoyl-CoA carboxylase</fullName>
        <ecNumber evidence="3">6.4.1.4</ecNumber>
    </recommendedName>
    <alternativeName>
        <fullName evidence="5">3-methylcrotonyl-CoA carboxylase 2</fullName>
    </alternativeName>
    <alternativeName>
        <fullName evidence="4">3-methylcrotonyl-CoA:carbon dioxide ligase subunit beta</fullName>
    </alternativeName>
</protein>
<gene>
    <name evidence="9" type="ORF">FTOL_00587</name>
</gene>
<dbReference type="GO" id="GO:0006552">
    <property type="term" value="P:L-leucine catabolic process"/>
    <property type="evidence" value="ECO:0007669"/>
    <property type="project" value="TreeGrafter"/>
</dbReference>
<dbReference type="EC" id="6.4.1.4" evidence="3"/>
<dbReference type="InterPro" id="IPR045190">
    <property type="entry name" value="MCCB/AccD1-like"/>
</dbReference>